<proteinExistence type="predicted"/>
<keyword evidence="3" id="KW-1185">Reference proteome</keyword>
<evidence type="ECO:0000256" key="1">
    <source>
        <dbReference type="SAM" id="MobiDB-lite"/>
    </source>
</evidence>
<accession>A0ABR0SRX5</accession>
<feature type="region of interest" description="Disordered" evidence="1">
    <location>
        <begin position="394"/>
        <end position="460"/>
    </location>
</feature>
<feature type="region of interest" description="Disordered" evidence="1">
    <location>
        <begin position="174"/>
        <end position="233"/>
    </location>
</feature>
<protein>
    <submittedName>
        <fullName evidence="2">Uncharacterized protein</fullName>
    </submittedName>
</protein>
<dbReference type="EMBL" id="JAVFKD010000010">
    <property type="protein sequence ID" value="KAK5994475.1"/>
    <property type="molecule type" value="Genomic_DNA"/>
</dbReference>
<dbReference type="Proteomes" id="UP001338125">
    <property type="component" value="Unassembled WGS sequence"/>
</dbReference>
<sequence>MSRPQDEEPLPNNVSAWKLRAKANGLKESEYLSCEIPQMNSASQVELADWLRLRILWKVHGRDHPSHERLFGTLGIERIANLRNTSQNLLRKMPWYRAVQNELDSPVEWQGLAAWKQSVRTIERRLELQTAIQKSVGVKSGAEELGGEDLFNAVKLWVEPRSLQFEHADVETALEDEGDKARKPRVRRNTRGEWESPATTNLPGTVKPEATATRDSSQGEGMERESYTSGSSFGTALIRPPDEEIINMSLILLLQGLCMYDASLCDKVGWYAIRMPFSVTKLKAKVMTARIDGCLQVLQNEKLEEECPTLAIVEVKPKKRADIRKSVQIQEGAEMAAWISSKPTSGVLPSLTESHLYRRVILSQDFDEIFVTIAEYDDQYVKYITGQNAVTYGSSNPQVVSSSSDDEKAEPQSAPRQGLPVRGKTTTPPGGSPKQGISPPGAPVKGKQPESSGGLEGNPNSGFLTMHEYKGFKVTNMAHMEQLMVLLISLTQELYGQYMKGK</sequence>
<feature type="compositionally biased region" description="Low complexity" evidence="1">
    <location>
        <begin position="394"/>
        <end position="403"/>
    </location>
</feature>
<reference evidence="2 3" key="1">
    <citation type="submission" date="2024-01" db="EMBL/GenBank/DDBJ databases">
        <title>Complete genome of Cladobotryum mycophilum ATHUM6906.</title>
        <authorList>
            <person name="Christinaki A.C."/>
            <person name="Myridakis A.I."/>
            <person name="Kouvelis V.N."/>
        </authorList>
    </citation>
    <scope>NUCLEOTIDE SEQUENCE [LARGE SCALE GENOMIC DNA]</scope>
    <source>
        <strain evidence="2 3">ATHUM6906</strain>
    </source>
</reference>
<evidence type="ECO:0000313" key="2">
    <source>
        <dbReference type="EMBL" id="KAK5994475.1"/>
    </source>
</evidence>
<name>A0ABR0SRX5_9HYPO</name>
<organism evidence="2 3">
    <name type="scientific">Cladobotryum mycophilum</name>
    <dbReference type="NCBI Taxonomy" id="491253"/>
    <lineage>
        <taxon>Eukaryota</taxon>
        <taxon>Fungi</taxon>
        <taxon>Dikarya</taxon>
        <taxon>Ascomycota</taxon>
        <taxon>Pezizomycotina</taxon>
        <taxon>Sordariomycetes</taxon>
        <taxon>Hypocreomycetidae</taxon>
        <taxon>Hypocreales</taxon>
        <taxon>Hypocreaceae</taxon>
        <taxon>Cladobotryum</taxon>
    </lineage>
</organism>
<evidence type="ECO:0000313" key="3">
    <source>
        <dbReference type="Proteomes" id="UP001338125"/>
    </source>
</evidence>
<gene>
    <name evidence="2" type="ORF">PT974_04950</name>
</gene>
<comment type="caution">
    <text evidence="2">The sequence shown here is derived from an EMBL/GenBank/DDBJ whole genome shotgun (WGS) entry which is preliminary data.</text>
</comment>